<proteinExistence type="predicted"/>
<dbReference type="RefSeq" id="WP_020426016.1">
    <property type="nucleotide sequence ID" value="NZ_AGBD01000062.1"/>
</dbReference>
<dbReference type="Pfam" id="PF00583">
    <property type="entry name" value="Acetyltransf_1"/>
    <property type="match status" value="1"/>
</dbReference>
<dbReference type="InterPro" id="IPR016181">
    <property type="entry name" value="Acyl_CoA_acyltransferase"/>
</dbReference>
<organism evidence="2 3">
    <name type="scientific">Paenibacillus riograndensis SBR5</name>
    <dbReference type="NCBI Taxonomy" id="1073571"/>
    <lineage>
        <taxon>Bacteria</taxon>
        <taxon>Bacillati</taxon>
        <taxon>Bacillota</taxon>
        <taxon>Bacilli</taxon>
        <taxon>Bacillales</taxon>
        <taxon>Paenibacillaceae</taxon>
        <taxon>Paenibacillus</taxon>
        <taxon>Paenibacillus sonchi group</taxon>
    </lineage>
</organism>
<dbReference type="Gene3D" id="3.40.630.30">
    <property type="match status" value="1"/>
</dbReference>
<dbReference type="KEGG" id="pri:PRIO_4560"/>
<dbReference type="EMBL" id="LN831776">
    <property type="protein sequence ID" value="CQR56962.1"/>
    <property type="molecule type" value="Genomic_DNA"/>
</dbReference>
<dbReference type="SUPFAM" id="SSF55729">
    <property type="entry name" value="Acyl-CoA N-acyltransferases (Nat)"/>
    <property type="match status" value="1"/>
</dbReference>
<protein>
    <submittedName>
        <fullName evidence="2">Acetyltransferase</fullName>
    </submittedName>
</protein>
<dbReference type="HOGENOM" id="CLU_064724_0_0_9"/>
<keyword evidence="2" id="KW-0808">Transferase</keyword>
<feature type="domain" description="N-acetyltransferase" evidence="1">
    <location>
        <begin position="128"/>
        <end position="269"/>
    </location>
</feature>
<dbReference type="PROSITE" id="PS51186">
    <property type="entry name" value="GNAT"/>
    <property type="match status" value="1"/>
</dbReference>
<dbReference type="STRING" id="483937.AMQ84_19555"/>
<dbReference type="CDD" id="cd04301">
    <property type="entry name" value="NAT_SF"/>
    <property type="match status" value="1"/>
</dbReference>
<dbReference type="PANTHER" id="PTHR31143">
    <property type="match status" value="1"/>
</dbReference>
<dbReference type="PATRIC" id="fig|1073571.4.peg.4889"/>
<sequence>MFVSFETGDMVLQSEAFMQEEVRYNLIHRITEYPEAIRLTTADRKLIFTQSQGHNPWLWVSGELHEGQQTKLVQLLAEWVRTYEFPGISAQPETAKTFAEAFCGGQGKLYHTHMMLEAYQCLMVRKPAGVRGSLEQAKAEHVPVIAGFLAGFMKDAFGERLRAEDFLKIAAEDAASGNLYLWTEEHTPVSMAKITHRSARHARINDVYTPSVHRKQGYASALVAALCGRLLDEGLTPVLYADGKNPDSNKVYQSIGFQHAGQIADLKFD</sequence>
<accession>A0A0E4HDA8</accession>
<name>A0A0E4HDA8_9BACL</name>
<dbReference type="InterPro" id="IPR000182">
    <property type="entry name" value="GNAT_dom"/>
</dbReference>
<reference evidence="3" key="1">
    <citation type="submission" date="2015-03" db="EMBL/GenBank/DDBJ databases">
        <authorList>
            <person name="Wibberg D."/>
        </authorList>
    </citation>
    <scope>NUCLEOTIDE SEQUENCE [LARGE SCALE GENOMIC DNA]</scope>
</reference>
<dbReference type="Proteomes" id="UP000033163">
    <property type="component" value="Chromosome I"/>
</dbReference>
<dbReference type="InterPro" id="IPR027365">
    <property type="entry name" value="GNAT_acetyltra_YdfB-like"/>
</dbReference>
<evidence type="ECO:0000313" key="2">
    <source>
        <dbReference type="EMBL" id="CQR56962.1"/>
    </source>
</evidence>
<gene>
    <name evidence="2" type="ORF">PRIO_4560</name>
</gene>
<dbReference type="GO" id="GO:0016747">
    <property type="term" value="F:acyltransferase activity, transferring groups other than amino-acyl groups"/>
    <property type="evidence" value="ECO:0007669"/>
    <property type="project" value="InterPro"/>
</dbReference>
<evidence type="ECO:0000259" key="1">
    <source>
        <dbReference type="PROSITE" id="PS51186"/>
    </source>
</evidence>
<evidence type="ECO:0000313" key="3">
    <source>
        <dbReference type="Proteomes" id="UP000033163"/>
    </source>
</evidence>
<dbReference type="PANTHER" id="PTHR31143:SF2">
    <property type="entry name" value="FR47-LIKE DOMAIN-CONTAINING PROTEIN-RELATED"/>
    <property type="match status" value="1"/>
</dbReference>
<dbReference type="AlphaFoldDB" id="A0A0E4HDA8"/>